<name>A0ABV6Y8G7_9HYPH</name>
<evidence type="ECO:0000259" key="9">
    <source>
        <dbReference type="Pfam" id="PF13193"/>
    </source>
</evidence>
<comment type="caution">
    <text evidence="10">The sequence shown here is derived from an EMBL/GenBank/DDBJ whole genome shotgun (WGS) entry which is preliminary data.</text>
</comment>
<evidence type="ECO:0000259" key="8">
    <source>
        <dbReference type="Pfam" id="PF00501"/>
    </source>
</evidence>
<evidence type="ECO:0000313" key="11">
    <source>
        <dbReference type="Proteomes" id="UP001593940"/>
    </source>
</evidence>
<dbReference type="EC" id="6.2.1.3" evidence="5"/>
<evidence type="ECO:0000256" key="6">
    <source>
        <dbReference type="ARBA" id="ARBA00039545"/>
    </source>
</evidence>
<keyword evidence="11" id="KW-1185">Reference proteome</keyword>
<dbReference type="PANTHER" id="PTHR43767">
    <property type="entry name" value="LONG-CHAIN-FATTY-ACID--COA LIGASE"/>
    <property type="match status" value="1"/>
</dbReference>
<evidence type="ECO:0000256" key="3">
    <source>
        <dbReference type="ARBA" id="ARBA00022598"/>
    </source>
</evidence>
<dbReference type="SUPFAM" id="SSF56801">
    <property type="entry name" value="Acetyl-CoA synthetase-like"/>
    <property type="match status" value="1"/>
</dbReference>
<dbReference type="GO" id="GO:0047851">
    <property type="term" value="F:dicarboxylate-CoA ligase activity"/>
    <property type="evidence" value="ECO:0007669"/>
    <property type="project" value="UniProtKB-EC"/>
</dbReference>
<keyword evidence="3 10" id="KW-0436">Ligase</keyword>
<evidence type="ECO:0000256" key="7">
    <source>
        <dbReference type="ARBA" id="ARBA00042773"/>
    </source>
</evidence>
<dbReference type="InterPro" id="IPR000873">
    <property type="entry name" value="AMP-dep_synth/lig_dom"/>
</dbReference>
<dbReference type="InterPro" id="IPR017618">
    <property type="entry name" value="Dicarboxylate-CoA_ligase_PimA"/>
</dbReference>
<accession>A0ABV6Y8G7</accession>
<feature type="domain" description="AMP-dependent synthetase/ligase" evidence="8">
    <location>
        <begin position="32"/>
        <end position="412"/>
    </location>
</feature>
<dbReference type="Pfam" id="PF00501">
    <property type="entry name" value="AMP-binding"/>
    <property type="match status" value="1"/>
</dbReference>
<evidence type="ECO:0000313" key="10">
    <source>
        <dbReference type="EMBL" id="MFC1457560.1"/>
    </source>
</evidence>
<organism evidence="10 11">
    <name type="scientific">Microvirga arabica</name>
    <dbReference type="NCBI Taxonomy" id="1128671"/>
    <lineage>
        <taxon>Bacteria</taxon>
        <taxon>Pseudomonadati</taxon>
        <taxon>Pseudomonadota</taxon>
        <taxon>Alphaproteobacteria</taxon>
        <taxon>Hyphomicrobiales</taxon>
        <taxon>Methylobacteriaceae</taxon>
        <taxon>Microvirga</taxon>
    </lineage>
</organism>
<dbReference type="EMBL" id="JBHOMY010000031">
    <property type="protein sequence ID" value="MFC1457560.1"/>
    <property type="molecule type" value="Genomic_DNA"/>
</dbReference>
<dbReference type="InterPro" id="IPR025110">
    <property type="entry name" value="AMP-bd_C"/>
</dbReference>
<dbReference type="Gene3D" id="3.30.300.30">
    <property type="match status" value="1"/>
</dbReference>
<protein>
    <recommendedName>
        <fullName evidence="6">Long-chain-fatty-acid--CoA ligase</fullName>
        <ecNumber evidence="5">6.2.1.3</ecNumber>
    </recommendedName>
    <alternativeName>
        <fullName evidence="7">Long-chain acyl-CoA synthetase</fullName>
    </alternativeName>
</protein>
<proteinExistence type="predicted"/>
<feature type="domain" description="AMP-binding enzyme C-terminal" evidence="9">
    <location>
        <begin position="463"/>
        <end position="538"/>
    </location>
</feature>
<comment type="pathway">
    <text evidence="2">Lipid metabolism; fatty acid beta-oxidation.</text>
</comment>
<dbReference type="Gene3D" id="3.40.50.12780">
    <property type="entry name" value="N-terminal domain of ligase-like"/>
    <property type="match status" value="1"/>
</dbReference>
<dbReference type="Proteomes" id="UP001593940">
    <property type="component" value="Unassembled WGS sequence"/>
</dbReference>
<evidence type="ECO:0000256" key="4">
    <source>
        <dbReference type="ARBA" id="ARBA00023136"/>
    </source>
</evidence>
<dbReference type="InterPro" id="IPR050237">
    <property type="entry name" value="ATP-dep_AMP-bd_enzyme"/>
</dbReference>
<keyword evidence="4" id="KW-0472">Membrane</keyword>
<dbReference type="PROSITE" id="PS00455">
    <property type="entry name" value="AMP_BINDING"/>
    <property type="match status" value="1"/>
</dbReference>
<dbReference type="Pfam" id="PF13193">
    <property type="entry name" value="AMP-binding_C"/>
    <property type="match status" value="1"/>
</dbReference>
<evidence type="ECO:0000256" key="1">
    <source>
        <dbReference type="ARBA" id="ARBA00004170"/>
    </source>
</evidence>
<dbReference type="InterPro" id="IPR020845">
    <property type="entry name" value="AMP-binding_CS"/>
</dbReference>
<comment type="subcellular location">
    <subcellularLocation>
        <location evidence="1">Membrane</location>
        <topology evidence="1">Peripheral membrane protein</topology>
    </subcellularLocation>
</comment>
<dbReference type="NCBIfam" id="TIGR03205">
    <property type="entry name" value="pimA"/>
    <property type="match status" value="1"/>
</dbReference>
<dbReference type="PANTHER" id="PTHR43767:SF8">
    <property type="entry name" value="LONG-CHAIN-FATTY-ACID--COA LIGASE"/>
    <property type="match status" value="1"/>
</dbReference>
<dbReference type="InterPro" id="IPR045851">
    <property type="entry name" value="AMP-bd_C_sf"/>
</dbReference>
<dbReference type="RefSeq" id="WP_377029875.1">
    <property type="nucleotide sequence ID" value="NZ_JBHOMY010000031.1"/>
</dbReference>
<evidence type="ECO:0000256" key="5">
    <source>
        <dbReference type="ARBA" id="ARBA00026121"/>
    </source>
</evidence>
<dbReference type="InterPro" id="IPR042099">
    <property type="entry name" value="ANL_N_sf"/>
</dbReference>
<gene>
    <name evidence="10" type="primary">pimA</name>
    <name evidence="10" type="ORF">ACETIH_12690</name>
</gene>
<evidence type="ECO:0000256" key="2">
    <source>
        <dbReference type="ARBA" id="ARBA00005005"/>
    </source>
</evidence>
<dbReference type="CDD" id="cd05936">
    <property type="entry name" value="FC-FACS_FadD_like"/>
    <property type="match status" value="1"/>
</dbReference>
<sequence>MSRTAVPWERSYPPGVRWDAPIVPSTLPKLLDEAVAAYGDRPAIEYRDRPISYTEIGRQADAFAAALLRSAIDVTGAVALYLPNTPYHPYAFFGAAKAGIRLAHLSPLDAERELAHKLHDSGARVLVTTNLAGMLSMALKLLDAGHVDRLIVGEDAVWGPCPAPTMPIPERPDVVTFEGFTRDTAAPPQWPRITPDDIALLQYTGGTTGTPKGAILTHGNLTAAVAMYEVWFGPQLNTRPGEQKVICVLPLFHIFALTTILLRQIRNGNQILLRLRFDPETTLRDIEVKRATAFPGVPTMWIALANYPGIETRDFSSVIHLSSGGAPLPVEVGERFHRLTGQRLLGGWGMTETSPAGTNLPMNGPPKPGSIGIPMPGVELDIVSLDEPRRVLGVRETGELRVRGLNVSRGYWNKPQETAEAFTPEGFLTGDIGYRDEDGYFFIVDRRKDMIISGGFNVYPQMIEQAVYEHPQVEEALVIGIPDTYRGEAAKVFVKLKNDSPGFTLEELQAFLADKVGKHEMPAALEIRDALPRTSVGKLSKIELRDDERRKAENAAP</sequence>
<reference evidence="10 11" key="1">
    <citation type="submission" date="2024-09" db="EMBL/GenBank/DDBJ databases">
        <title>Nodulacao em especies de Leguminosae Basais da Amazonia e Caracterizacao dos Rizobios e Bacterias Associadas aos Nodulos.</title>
        <authorList>
            <person name="Jambeiro I.C.A."/>
            <person name="Lopes I.S."/>
            <person name="Aguiar E.R.G.R."/>
            <person name="Santos A.F.J."/>
            <person name="Dos Santos J.M.F."/>
            <person name="Gross E."/>
        </authorList>
    </citation>
    <scope>NUCLEOTIDE SEQUENCE [LARGE SCALE GENOMIC DNA]</scope>
    <source>
        <strain evidence="10 11">BRUESC1165</strain>
    </source>
</reference>